<name>A0A8J3C8T6_9ACTN</name>
<accession>A0A8J3C8T6</accession>
<keyword evidence="2" id="KW-1185">Reference proteome</keyword>
<dbReference type="EMBL" id="BMMX01000088">
    <property type="protein sequence ID" value="GGL21085.1"/>
    <property type="molecule type" value="Genomic_DNA"/>
</dbReference>
<gene>
    <name evidence="1" type="ORF">GCM10012284_64690</name>
</gene>
<evidence type="ECO:0000313" key="2">
    <source>
        <dbReference type="Proteomes" id="UP000656042"/>
    </source>
</evidence>
<reference evidence="1" key="1">
    <citation type="journal article" date="2014" name="Int. J. Syst. Evol. Microbiol.">
        <title>Complete genome sequence of Corynebacterium casei LMG S-19264T (=DSM 44701T), isolated from a smear-ripened cheese.</title>
        <authorList>
            <consortium name="US DOE Joint Genome Institute (JGI-PGF)"/>
            <person name="Walter F."/>
            <person name="Albersmeier A."/>
            <person name="Kalinowski J."/>
            <person name="Ruckert C."/>
        </authorList>
    </citation>
    <scope>NUCLEOTIDE SEQUENCE</scope>
    <source>
        <strain evidence="1">CGMCC 4.7299</strain>
    </source>
</reference>
<reference evidence="1" key="2">
    <citation type="submission" date="2020-09" db="EMBL/GenBank/DDBJ databases">
        <authorList>
            <person name="Sun Q."/>
            <person name="Zhou Y."/>
        </authorList>
    </citation>
    <scope>NUCLEOTIDE SEQUENCE</scope>
    <source>
        <strain evidence="1">CGMCC 4.7299</strain>
    </source>
</reference>
<dbReference type="InterPro" id="IPR045428">
    <property type="entry name" value="EACC1"/>
</dbReference>
<comment type="caution">
    <text evidence="1">The sequence shown here is derived from an EMBL/GenBank/DDBJ whole genome shotgun (WGS) entry which is preliminary data.</text>
</comment>
<sequence length="131" mass="14255">MTSGDDALLLLTVRPGSEKYADDDERWVAHQIDLFAELRREAGGVRREAAAQAGTKGAVETIVLALASAGSITAAVQCLQSWLTRDRTRMVEIIYTVAGHEEKIVLRGTHLDDAVAKQLTDIAIARLRNEA</sequence>
<dbReference type="RefSeq" id="WP_189083152.1">
    <property type="nucleotide sequence ID" value="NZ_BMMX01000088.1"/>
</dbReference>
<dbReference type="AlphaFoldDB" id="A0A8J3C8T6"/>
<evidence type="ECO:0000313" key="1">
    <source>
        <dbReference type="EMBL" id="GGL21085.1"/>
    </source>
</evidence>
<organism evidence="1 2">
    <name type="scientific">Mangrovihabitans endophyticus</name>
    <dbReference type="NCBI Taxonomy" id="1751298"/>
    <lineage>
        <taxon>Bacteria</taxon>
        <taxon>Bacillati</taxon>
        <taxon>Actinomycetota</taxon>
        <taxon>Actinomycetes</taxon>
        <taxon>Micromonosporales</taxon>
        <taxon>Micromonosporaceae</taxon>
        <taxon>Mangrovihabitans</taxon>
    </lineage>
</organism>
<dbReference type="Proteomes" id="UP000656042">
    <property type="component" value="Unassembled WGS sequence"/>
</dbReference>
<dbReference type="Pfam" id="PF19953">
    <property type="entry name" value="EACC1"/>
    <property type="match status" value="1"/>
</dbReference>
<proteinExistence type="predicted"/>
<protein>
    <submittedName>
        <fullName evidence="1">Uncharacterized protein</fullName>
    </submittedName>
</protein>